<reference evidence="1 2" key="1">
    <citation type="submission" date="2019-08" db="EMBL/GenBank/DDBJ databases">
        <title>Formosa sediminis sp. nov., isolated from marine sediment.</title>
        <authorList>
            <person name="Cao W.R."/>
        </authorList>
    </citation>
    <scope>NUCLEOTIDE SEQUENCE [LARGE SCALE GENOMIC DNA]</scope>
    <source>
        <strain evidence="1 2">1494</strain>
    </source>
</reference>
<name>A0A5D0G421_9FLAO</name>
<comment type="caution">
    <text evidence="1">The sequence shown here is derived from an EMBL/GenBank/DDBJ whole genome shotgun (WGS) entry which is preliminary data.</text>
</comment>
<dbReference type="EMBL" id="VSFC01000050">
    <property type="protein sequence ID" value="TYA53893.1"/>
    <property type="molecule type" value="Genomic_DNA"/>
</dbReference>
<dbReference type="RefSeq" id="WP_148455785.1">
    <property type="nucleotide sequence ID" value="NZ_VSFC01000050.1"/>
</dbReference>
<dbReference type="OrthoDB" id="9765926at2"/>
<gene>
    <name evidence="1" type="ORF">FVF61_09790</name>
</gene>
<dbReference type="Proteomes" id="UP000324550">
    <property type="component" value="Unassembled WGS sequence"/>
</dbReference>
<dbReference type="InterPro" id="IPR026341">
    <property type="entry name" value="T9SS_type_B"/>
</dbReference>
<evidence type="ECO:0000313" key="2">
    <source>
        <dbReference type="Proteomes" id="UP000324550"/>
    </source>
</evidence>
<protein>
    <submittedName>
        <fullName evidence="1">T9SS type B sorting domain-containing protein</fullName>
    </submittedName>
</protein>
<dbReference type="AlphaFoldDB" id="A0A5D0G421"/>
<proteinExistence type="predicted"/>
<evidence type="ECO:0000313" key="1">
    <source>
        <dbReference type="EMBL" id="TYA53893.1"/>
    </source>
</evidence>
<accession>A0A5D0G421</accession>
<sequence>MKLIKNIFFIIIICFHLNSLKAQEPTDCVDAVIVCGNSEINLNVNGIGTQELFGSNNCSSQENNSLWLQVTLVTNGTLGFTLTPNSNSIVEDYDFFVFGPNRSCNNIGQAIRCSTTNPQAAGQGNNLTGMNGTETDTAEGPGPQGNSFVRWLDVTAGDTYFIVIDRPIGNSAFSLEWTGTAQFASPPNNETGSPEALDIENCDVDLPYGNNITSFNLETNTSSIIGTQTNVSVTYHVNENDANLNINPLVSPYTNVSSPQTIQARLTDTLTGCFDIIPFTLTVISPHFAQPTELEACDDYNDTNPSNGQTYFDLTSKNNEILDGQNPTDFYISYHTLQIDAETGSNPLPNIYYNTTAISQQIFVRIEDVNNVNCASITTLDLVVIPVPTSFNASLLQCDEDGVNDGRTFFNLNEANNVLTGGISNLSTAFYFSLTNAENSNNPLDANNYNNLTNPQIVFAQVIDNTTGCFSIAELSLEVSVTQLLDYQAPPTCDELGSEDGINTFNLSDFEADMHTINGIVFPITFYESYQDALLEQNELVSPYNNTTPYNQTLFARAENNNACYGISEVYLTINKLPELEADESVLYCLNTFPQTIPLSAGILNDSPTNYTYLWSTGETTETIQINQLGTYTLTTTNIFGCSKSRNITVEPSNTATFNDIIVVDATENNTITVLVLGEGIYEYALYDQDGLYATFQSSNIFNNIYGGIYTVAVRDIKNNCGIVTQDVSVIGFPKVFTPNGDGFNDTWNVKGVSNLFQPNTMIRIFDRYGKLVKQLDPLGTGWDGTFNGEALPTSDYWFSATLQDGREFQSHFTLKR</sequence>
<organism evidence="1 2">
    <name type="scientific">Formosa maritima</name>
    <dbReference type="NCBI Taxonomy" id="2592046"/>
    <lineage>
        <taxon>Bacteria</taxon>
        <taxon>Pseudomonadati</taxon>
        <taxon>Bacteroidota</taxon>
        <taxon>Flavobacteriia</taxon>
        <taxon>Flavobacteriales</taxon>
        <taxon>Flavobacteriaceae</taxon>
        <taxon>Formosa</taxon>
    </lineage>
</organism>
<keyword evidence="2" id="KW-1185">Reference proteome</keyword>
<dbReference type="Pfam" id="PF13585">
    <property type="entry name" value="CHU_C"/>
    <property type="match status" value="1"/>
</dbReference>
<dbReference type="NCBIfam" id="TIGR04131">
    <property type="entry name" value="Bac_Flav_CTERM"/>
    <property type="match status" value="1"/>
</dbReference>